<proteinExistence type="predicted"/>
<keyword evidence="2" id="KW-0547">Nucleotide-binding</keyword>
<dbReference type="PROSITE" id="PS00211">
    <property type="entry name" value="ABC_TRANSPORTER_1"/>
    <property type="match status" value="1"/>
</dbReference>
<dbReference type="GO" id="GO:0016887">
    <property type="term" value="F:ATP hydrolysis activity"/>
    <property type="evidence" value="ECO:0007669"/>
    <property type="project" value="InterPro"/>
</dbReference>
<dbReference type="GO" id="GO:0022857">
    <property type="term" value="F:transmembrane transporter activity"/>
    <property type="evidence" value="ECO:0007669"/>
    <property type="project" value="UniProtKB-ARBA"/>
</dbReference>
<dbReference type="CDD" id="cd03255">
    <property type="entry name" value="ABC_MJ0796_LolCDE_FtsE"/>
    <property type="match status" value="1"/>
</dbReference>
<dbReference type="Gene3D" id="3.40.50.300">
    <property type="entry name" value="P-loop containing nucleotide triphosphate hydrolases"/>
    <property type="match status" value="1"/>
</dbReference>
<evidence type="ECO:0000313" key="6">
    <source>
        <dbReference type="Proteomes" id="UP000178495"/>
    </source>
</evidence>
<keyword evidence="1" id="KW-0813">Transport</keyword>
<comment type="caution">
    <text evidence="5">The sequence shown here is derived from an EMBL/GenBank/DDBJ whole genome shotgun (WGS) entry which is preliminary data.</text>
</comment>
<dbReference type="SMART" id="SM00382">
    <property type="entry name" value="AAA"/>
    <property type="match status" value="1"/>
</dbReference>
<evidence type="ECO:0000259" key="4">
    <source>
        <dbReference type="PROSITE" id="PS50893"/>
    </source>
</evidence>
<dbReference type="AlphaFoldDB" id="A0A1G2CKA3"/>
<accession>A0A1G2CKA3</accession>
<dbReference type="Proteomes" id="UP000178495">
    <property type="component" value="Unassembled WGS sequence"/>
</dbReference>
<dbReference type="InterPro" id="IPR003593">
    <property type="entry name" value="AAA+_ATPase"/>
</dbReference>
<dbReference type="STRING" id="1798652.A3A43_00065"/>
<dbReference type="FunFam" id="3.40.50.300:FF:000032">
    <property type="entry name" value="Export ABC transporter ATP-binding protein"/>
    <property type="match status" value="1"/>
</dbReference>
<dbReference type="InterPro" id="IPR027417">
    <property type="entry name" value="P-loop_NTPase"/>
</dbReference>
<protein>
    <recommendedName>
        <fullName evidence="4">ABC transporter domain-containing protein</fullName>
    </recommendedName>
</protein>
<dbReference type="InterPro" id="IPR017871">
    <property type="entry name" value="ABC_transporter-like_CS"/>
</dbReference>
<evidence type="ECO:0000256" key="2">
    <source>
        <dbReference type="ARBA" id="ARBA00022741"/>
    </source>
</evidence>
<reference evidence="5 6" key="1">
    <citation type="journal article" date="2016" name="Nat. Commun.">
        <title>Thousands of microbial genomes shed light on interconnected biogeochemical processes in an aquifer system.</title>
        <authorList>
            <person name="Anantharaman K."/>
            <person name="Brown C.T."/>
            <person name="Hug L.A."/>
            <person name="Sharon I."/>
            <person name="Castelle C.J."/>
            <person name="Probst A.J."/>
            <person name="Thomas B.C."/>
            <person name="Singh A."/>
            <person name="Wilkins M.J."/>
            <person name="Karaoz U."/>
            <person name="Brodie E.L."/>
            <person name="Williams K.H."/>
            <person name="Hubbard S.S."/>
            <person name="Banfield J.F."/>
        </authorList>
    </citation>
    <scope>NUCLEOTIDE SEQUENCE [LARGE SCALE GENOMIC DNA]</scope>
</reference>
<dbReference type="InterPro" id="IPR015854">
    <property type="entry name" value="ABC_transpr_LolD-like"/>
</dbReference>
<dbReference type="InterPro" id="IPR003439">
    <property type="entry name" value="ABC_transporter-like_ATP-bd"/>
</dbReference>
<keyword evidence="3" id="KW-0067">ATP-binding</keyword>
<feature type="domain" description="ABC transporter" evidence="4">
    <location>
        <begin position="5"/>
        <end position="245"/>
    </location>
</feature>
<dbReference type="GO" id="GO:0005886">
    <property type="term" value="C:plasma membrane"/>
    <property type="evidence" value="ECO:0007669"/>
    <property type="project" value="TreeGrafter"/>
</dbReference>
<organism evidence="5 6">
    <name type="scientific">Candidatus Liptonbacteria bacterium RIFCSPLOWO2_01_FULL_56_20</name>
    <dbReference type="NCBI Taxonomy" id="1798652"/>
    <lineage>
        <taxon>Bacteria</taxon>
        <taxon>Candidatus Liptoniibacteriota</taxon>
    </lineage>
</organism>
<gene>
    <name evidence="5" type="ORF">A3A43_00065</name>
</gene>
<evidence type="ECO:0000256" key="1">
    <source>
        <dbReference type="ARBA" id="ARBA00022448"/>
    </source>
</evidence>
<dbReference type="Pfam" id="PF00005">
    <property type="entry name" value="ABC_tran"/>
    <property type="match status" value="1"/>
</dbReference>
<dbReference type="GO" id="GO:0098796">
    <property type="term" value="C:membrane protein complex"/>
    <property type="evidence" value="ECO:0007669"/>
    <property type="project" value="UniProtKB-ARBA"/>
</dbReference>
<name>A0A1G2CKA3_9BACT</name>
<evidence type="ECO:0000313" key="5">
    <source>
        <dbReference type="EMBL" id="OGZ01779.1"/>
    </source>
</evidence>
<dbReference type="PANTHER" id="PTHR24220">
    <property type="entry name" value="IMPORT ATP-BINDING PROTEIN"/>
    <property type="match status" value="1"/>
</dbReference>
<sequence>MDSLIKLEHINFWYDKGKPSELWALKDVSLEIGRGEYAAFFGPSGSGKTTLLYLIAGVEQSQQGKIFVNSRDIGSFSKQELAIYRQVGVGMIFQQFNLIPSLSVLNNVALPMSFLGISSARARNEAMRLLERLDIKELADRLPFELSGGQQQRVGVARALANNPPIIIADEPLGNLDSTNAQRVLEFLKELNEKDGRTIIMVTHEAWSLKDVKRIFYVKDGAVVKTEESQPKTIAESLSQHLYEQLSPELTKSEVVVRSLASMLLRGYSLEEIKRFEYFLSQRFAGHIDGEVFRGVLDRPFREGGVGLWKQKAFKVSRYVEDILTEKKEVEEVYTELERNPESPLKDEVERIRAWLLEGYHGTVNELQQIQIDELISDRLRNVIGSEAFRKILNLPKKQYGVGLPFRATQRISEKLELVLARGEKRPAGSLQGV</sequence>
<dbReference type="PROSITE" id="PS50893">
    <property type="entry name" value="ABC_TRANSPORTER_2"/>
    <property type="match status" value="1"/>
</dbReference>
<dbReference type="EMBL" id="MHLC01000004">
    <property type="protein sequence ID" value="OGZ01779.1"/>
    <property type="molecule type" value="Genomic_DNA"/>
</dbReference>
<dbReference type="InterPro" id="IPR017911">
    <property type="entry name" value="MacB-like_ATP-bd"/>
</dbReference>
<dbReference type="GO" id="GO:0005524">
    <property type="term" value="F:ATP binding"/>
    <property type="evidence" value="ECO:0007669"/>
    <property type="project" value="UniProtKB-KW"/>
</dbReference>
<dbReference type="SUPFAM" id="SSF52540">
    <property type="entry name" value="P-loop containing nucleoside triphosphate hydrolases"/>
    <property type="match status" value="1"/>
</dbReference>
<evidence type="ECO:0000256" key="3">
    <source>
        <dbReference type="ARBA" id="ARBA00022840"/>
    </source>
</evidence>